<protein>
    <recommendedName>
        <fullName evidence="4">DUF4148 domain-containing protein</fullName>
    </recommendedName>
</protein>
<evidence type="ECO:0008006" key="4">
    <source>
        <dbReference type="Google" id="ProtNLM"/>
    </source>
</evidence>
<reference evidence="2" key="1">
    <citation type="submission" date="2023-07" db="EMBL/GenBank/DDBJ databases">
        <title>Sorghum-associated microbial communities from plants grown in Nebraska, USA.</title>
        <authorList>
            <person name="Schachtman D."/>
        </authorList>
    </citation>
    <scope>NUCLEOTIDE SEQUENCE</scope>
    <source>
        <strain evidence="2">DS3754</strain>
    </source>
</reference>
<organism evidence="2 3">
    <name type="scientific">Variovorax boronicumulans</name>
    <dbReference type="NCBI Taxonomy" id="436515"/>
    <lineage>
        <taxon>Bacteria</taxon>
        <taxon>Pseudomonadati</taxon>
        <taxon>Pseudomonadota</taxon>
        <taxon>Betaproteobacteria</taxon>
        <taxon>Burkholderiales</taxon>
        <taxon>Comamonadaceae</taxon>
        <taxon>Variovorax</taxon>
    </lineage>
</organism>
<gene>
    <name evidence="2" type="ORF">J2W31_002821</name>
</gene>
<proteinExistence type="predicted"/>
<sequence length="116" mass="11906">MNLRIATLCIAAAPAMLLASFAHASGFADPDYPQMSHSTLSRDAVAADAMQANTGIHATEVLESQVQAPVAGADRAQVQAEAVRANNAMHPTEILESQVQPPVASANLPSATASGE</sequence>
<dbReference type="AlphaFoldDB" id="A0AAW8CWZ7"/>
<accession>A0AAW8CWZ7</accession>
<evidence type="ECO:0000313" key="2">
    <source>
        <dbReference type="EMBL" id="MDP9893706.1"/>
    </source>
</evidence>
<dbReference type="Proteomes" id="UP001242045">
    <property type="component" value="Unassembled WGS sequence"/>
</dbReference>
<evidence type="ECO:0000313" key="3">
    <source>
        <dbReference type="Proteomes" id="UP001242045"/>
    </source>
</evidence>
<feature type="signal peptide" evidence="1">
    <location>
        <begin position="1"/>
        <end position="24"/>
    </location>
</feature>
<name>A0AAW8CWZ7_9BURK</name>
<comment type="caution">
    <text evidence="2">The sequence shown here is derived from an EMBL/GenBank/DDBJ whole genome shotgun (WGS) entry which is preliminary data.</text>
</comment>
<dbReference type="EMBL" id="JAUSRD010000006">
    <property type="protein sequence ID" value="MDP9893706.1"/>
    <property type="molecule type" value="Genomic_DNA"/>
</dbReference>
<feature type="chain" id="PRO_5043510587" description="DUF4148 domain-containing protein" evidence="1">
    <location>
        <begin position="25"/>
        <end position="116"/>
    </location>
</feature>
<evidence type="ECO:0000256" key="1">
    <source>
        <dbReference type="SAM" id="SignalP"/>
    </source>
</evidence>
<dbReference type="RefSeq" id="WP_306876950.1">
    <property type="nucleotide sequence ID" value="NZ_JAUSRD010000006.1"/>
</dbReference>
<keyword evidence="1" id="KW-0732">Signal</keyword>